<gene>
    <name evidence="1" type="ORF">ERS008491_00432</name>
</gene>
<name>A0A0T9KLD2_YERKR</name>
<evidence type="ECO:0000313" key="2">
    <source>
        <dbReference type="Proteomes" id="UP000045824"/>
    </source>
</evidence>
<protein>
    <submittedName>
        <fullName evidence="1">Uncharacterized protein</fullName>
    </submittedName>
</protein>
<accession>A0A0T9KLD2</accession>
<sequence>MSKYCDMCGTNKRGSSWCPNCQEETYIYREQYMNPDYLGNGEMLTPPNHDSAFMQKVRDQENK</sequence>
<reference evidence="1 2" key="1">
    <citation type="submission" date="2015-03" db="EMBL/GenBank/DDBJ databases">
        <authorList>
            <person name="Murphy D."/>
        </authorList>
    </citation>
    <scope>NUCLEOTIDE SEQUENCE [LARGE SCALE GENOMIC DNA]</scope>
    <source>
        <strain evidence="1 2">FCF326</strain>
    </source>
</reference>
<proteinExistence type="predicted"/>
<evidence type="ECO:0000313" key="1">
    <source>
        <dbReference type="EMBL" id="CNE10352.1"/>
    </source>
</evidence>
<dbReference type="AlphaFoldDB" id="A0A0T9KLD2"/>
<dbReference type="RefSeq" id="WP_050118234.1">
    <property type="nucleotide sequence ID" value="NZ_CAWMAB010000001.1"/>
</dbReference>
<dbReference type="Proteomes" id="UP000045824">
    <property type="component" value="Unassembled WGS sequence"/>
</dbReference>
<dbReference type="EMBL" id="CPYI01000001">
    <property type="protein sequence ID" value="CNE10352.1"/>
    <property type="molecule type" value="Genomic_DNA"/>
</dbReference>
<organism evidence="1 2">
    <name type="scientific">Yersinia kristensenii</name>
    <dbReference type="NCBI Taxonomy" id="28152"/>
    <lineage>
        <taxon>Bacteria</taxon>
        <taxon>Pseudomonadati</taxon>
        <taxon>Pseudomonadota</taxon>
        <taxon>Gammaproteobacteria</taxon>
        <taxon>Enterobacterales</taxon>
        <taxon>Yersiniaceae</taxon>
        <taxon>Yersinia</taxon>
    </lineage>
</organism>